<reference evidence="5" key="1">
    <citation type="journal article" date="2020" name="Vet. Microbiol.">
        <title>Genetic environments and related transposable elements of novel cfr(C) variants in Campylobacter coli isolates of swine origin.</title>
        <authorList>
            <person name="Tang Y."/>
            <person name="Lai Y."/>
            <person name="Yang X."/>
            <person name="Cao X."/>
            <person name="Hu Y."/>
            <person name="Wang X."/>
            <person name="Wang H."/>
        </authorList>
    </citation>
    <scope>NUCLEOTIDE SEQUENCE</scope>
    <source>
        <strain evidence="5">JZ_2_24</strain>
        <strain evidence="4">SH96</strain>
    </source>
</reference>
<evidence type="ECO:0000313" key="5">
    <source>
        <dbReference type="EMBL" id="QNR54961.1"/>
    </source>
</evidence>
<dbReference type="PANTHER" id="PTHR42919">
    <property type="entry name" value="N-ALPHA-ACETYLTRANSFERASE"/>
    <property type="match status" value="1"/>
</dbReference>
<evidence type="ECO:0000259" key="3">
    <source>
        <dbReference type="PROSITE" id="PS51186"/>
    </source>
</evidence>
<evidence type="ECO:0000256" key="1">
    <source>
        <dbReference type="ARBA" id="ARBA00022679"/>
    </source>
</evidence>
<dbReference type="Gene3D" id="3.40.630.30">
    <property type="match status" value="1"/>
</dbReference>
<evidence type="ECO:0000256" key="2">
    <source>
        <dbReference type="ARBA" id="ARBA00023315"/>
    </source>
</evidence>
<dbReference type="CDD" id="cd04301">
    <property type="entry name" value="NAT_SF"/>
    <property type="match status" value="1"/>
</dbReference>
<sequence>MITEMKAGHLKDIDKPSEPFEVIGKIIPRYENENWTFTELLYEAPYLKSYQDEEDEEDEEADCLEYIDNTDKIIYLYYQDDKCVGKVKLRKNWNRYAYIEDIAVCKDFRGQGIGSALINISIEWAKHKNLHGLMLETQDNNLIACKFYHNCGFKIGSVDTMLYANFENNFEKAVFWYLRFFVIISFLGYL</sequence>
<dbReference type="AlphaFoldDB" id="A0A7H0XIR7"/>
<dbReference type="RefSeq" id="WP_057098418.1">
    <property type="nucleotide sequence ID" value="NZ_JBKKPI010000008.1"/>
</dbReference>
<dbReference type="InterPro" id="IPR051556">
    <property type="entry name" value="N-term/lysine_N-AcTrnsfr"/>
</dbReference>
<proteinExistence type="predicted"/>
<dbReference type="PRINTS" id="PR01754">
    <property type="entry name" value="SACTRNSFRASE"/>
</dbReference>
<organism evidence="5">
    <name type="scientific">Campylobacter coli</name>
    <dbReference type="NCBI Taxonomy" id="195"/>
    <lineage>
        <taxon>Bacteria</taxon>
        <taxon>Pseudomonadati</taxon>
        <taxon>Campylobacterota</taxon>
        <taxon>Epsilonproteobacteria</taxon>
        <taxon>Campylobacterales</taxon>
        <taxon>Campylobacteraceae</taxon>
        <taxon>Campylobacter</taxon>
    </lineage>
</organism>
<dbReference type="SUPFAM" id="SSF55729">
    <property type="entry name" value="Acyl-CoA N-acyltransferases (Nat)"/>
    <property type="match status" value="1"/>
</dbReference>
<dbReference type="EMBL" id="MT107516">
    <property type="protein sequence ID" value="QNR54925.1"/>
    <property type="molecule type" value="Genomic_DNA"/>
</dbReference>
<dbReference type="GO" id="GO:0016747">
    <property type="term" value="F:acyltransferase activity, transferring groups other than amino-acyl groups"/>
    <property type="evidence" value="ECO:0007669"/>
    <property type="project" value="InterPro"/>
</dbReference>
<gene>
    <name evidence="5" type="primary">sat4</name>
</gene>
<protein>
    <submittedName>
        <fullName evidence="4">Streptothricin N-acetyltransferase Sat4</fullName>
    </submittedName>
    <submittedName>
        <fullName evidence="5">Streptothricin acetyltransferase</fullName>
    </submittedName>
</protein>
<dbReference type="InterPro" id="IPR008125">
    <property type="entry name" value="Streptothricin_AcTrfase"/>
</dbReference>
<dbReference type="Pfam" id="PF00583">
    <property type="entry name" value="Acetyltransf_1"/>
    <property type="match status" value="1"/>
</dbReference>
<dbReference type="EMBL" id="MT107519">
    <property type="protein sequence ID" value="QNR54961.1"/>
    <property type="molecule type" value="Genomic_DNA"/>
</dbReference>
<keyword evidence="2" id="KW-0012">Acyltransferase</keyword>
<evidence type="ECO:0000313" key="4">
    <source>
        <dbReference type="EMBL" id="QNR54925.1"/>
    </source>
</evidence>
<dbReference type="InterPro" id="IPR000182">
    <property type="entry name" value="GNAT_dom"/>
</dbReference>
<dbReference type="PROSITE" id="PS51186">
    <property type="entry name" value="GNAT"/>
    <property type="match status" value="1"/>
</dbReference>
<name>A0A7H0XIR7_CAMCO</name>
<dbReference type="InterPro" id="IPR016181">
    <property type="entry name" value="Acyl_CoA_acyltransferase"/>
</dbReference>
<keyword evidence="1 5" id="KW-0808">Transferase</keyword>
<feature type="domain" description="N-acetyltransferase" evidence="3">
    <location>
        <begin position="32"/>
        <end position="177"/>
    </location>
</feature>
<accession>A0A7H0XIR7</accession>
<dbReference type="PANTHER" id="PTHR42919:SF8">
    <property type="entry name" value="N-ALPHA-ACETYLTRANSFERASE 50"/>
    <property type="match status" value="1"/>
</dbReference>
<dbReference type="NCBIfam" id="NF000360">
    <property type="entry name" value="sat4"/>
    <property type="match status" value="1"/>
</dbReference>